<keyword evidence="16" id="KW-1185">Reference proteome</keyword>
<name>A0ABP0N9T8_9DINO</name>
<evidence type="ECO:0000256" key="8">
    <source>
        <dbReference type="ARBA" id="ARBA00047693"/>
    </source>
</evidence>
<keyword evidence="6 13" id="KW-0472">Membrane</keyword>
<keyword evidence="5 13" id="KW-1133">Transmembrane helix</keyword>
<evidence type="ECO:0000256" key="10">
    <source>
        <dbReference type="ARBA" id="ARBA00049088"/>
    </source>
</evidence>
<sequence>MEHLRHFMISSTGSVLRAWIEFFDQDMAAGMFGEGPDHRISKAEFSKGFVPRMARFSGAPPEVQTVALETESEWSPWLNGLRELGYKGDVFSLFSVLDDDDSNELTLDEVDVKQATIWRNFRLFVGSRFRSEEERRESAFAAAACRGGRGERGIRRIPMSAVPPLLAPPEGFEGAVAAGTAKATPTDVMLRAIMANLTPEKIFCSSILGGAFIGYGAYLACTVGGACPGLLESNPGVQKMIFGAFGLPFGLFMTLLSGSELFTGNAAIVSMALLQGKVQAPHLAKSLLLSWLGNLVGAMLLARLAILAGTMPGGGAAVTLAKAKTSLSFETAFVRGLLCNWLVCMAVYLASMAKDATGKAVAIWLPISAFVTLGLEHSVANMFIIPAGIFAGAPVSWSTFFLKNLLPVTLGNAVAGMFCVAFPFAVLFGRCSDAADLEKGRRLREAKAPTKRRRSDGPQCARGRPRGTEGTAGCRVNAGADLVLQRAPVNSGPDQLSREDFCIGLRKCGWTWGVGDLNWVFDALQDQQQGILKVENLRWMGIELARKQKKQEAKARSKKWQALKRSQGISPQVKHRHFATFKAFLRKKFGNLIRAWRQALSQTDSMVLSKLHFLKAASRLGFAKESKELWKALDKDDSSASIDELDPKNAELLAHFKAPNRKAARRKRPARQRNARARSGVKRVKRNVWVSQKFGGVRDTWRCRMNRSHTQMSAVKRAFLGGQHCKKAILQRDAFNAIDSDSTRFITATEFANGLKKFEFERPTKLFSHFDKDGDGKIAWTPSGGSNETMCFLRSSSSLAFARRDASHQIIDDVMFLENWTPLPFLVVAPNYKARSH</sequence>
<evidence type="ECO:0000256" key="7">
    <source>
        <dbReference type="ARBA" id="ARBA00034245"/>
    </source>
</evidence>
<keyword evidence="4" id="KW-0106">Calcium</keyword>
<reference evidence="15 16" key="1">
    <citation type="submission" date="2024-02" db="EMBL/GenBank/DDBJ databases">
        <authorList>
            <person name="Chen Y."/>
            <person name="Shah S."/>
            <person name="Dougan E. K."/>
            <person name="Thang M."/>
            <person name="Chan C."/>
        </authorList>
    </citation>
    <scope>NUCLEOTIDE SEQUENCE [LARGE SCALE GENOMIC DNA]</scope>
</reference>
<comment type="catalytic activity">
    <reaction evidence="9">
        <text>formate(in) + H(+)(in) = formate(out) + H(+)(out)</text>
        <dbReference type="Rhea" id="RHEA:80887"/>
        <dbReference type="ChEBI" id="CHEBI:15378"/>
        <dbReference type="ChEBI" id="CHEBI:15740"/>
    </reaction>
</comment>
<feature type="transmembrane region" description="Helical" evidence="13">
    <location>
        <begin position="405"/>
        <end position="429"/>
    </location>
</feature>
<feature type="domain" description="EF-hand" evidence="14">
    <location>
        <begin position="732"/>
        <end position="761"/>
    </location>
</feature>
<comment type="catalytic activity">
    <reaction evidence="7">
        <text>(S)-lactate(in) + H(+)(in) = (S)-lactate(out) + H(+)(out)</text>
        <dbReference type="Rhea" id="RHEA:29415"/>
        <dbReference type="ChEBI" id="CHEBI:15378"/>
        <dbReference type="ChEBI" id="CHEBI:16651"/>
    </reaction>
</comment>
<dbReference type="InterPro" id="IPR011992">
    <property type="entry name" value="EF-hand-dom_pair"/>
</dbReference>
<dbReference type="InterPro" id="IPR002048">
    <property type="entry name" value="EF_hand_dom"/>
</dbReference>
<evidence type="ECO:0000256" key="12">
    <source>
        <dbReference type="SAM" id="MobiDB-lite"/>
    </source>
</evidence>
<dbReference type="Pfam" id="PF01226">
    <property type="entry name" value="Form_Nir_trans"/>
    <property type="match status" value="1"/>
</dbReference>
<comment type="catalytic activity">
    <reaction evidence="8">
        <text>pyruvate(out) + H(+)(out) = pyruvate(in) + H(+)(in)</text>
        <dbReference type="Rhea" id="RHEA:64720"/>
        <dbReference type="ChEBI" id="CHEBI:15361"/>
        <dbReference type="ChEBI" id="CHEBI:15378"/>
    </reaction>
</comment>
<feature type="transmembrane region" description="Helical" evidence="13">
    <location>
        <begin position="251"/>
        <end position="274"/>
    </location>
</feature>
<organism evidence="15 16">
    <name type="scientific">Durusdinium trenchii</name>
    <dbReference type="NCBI Taxonomy" id="1381693"/>
    <lineage>
        <taxon>Eukaryota</taxon>
        <taxon>Sar</taxon>
        <taxon>Alveolata</taxon>
        <taxon>Dinophyceae</taxon>
        <taxon>Suessiales</taxon>
        <taxon>Symbiodiniaceae</taxon>
        <taxon>Durusdinium</taxon>
    </lineage>
</organism>
<evidence type="ECO:0000313" key="15">
    <source>
        <dbReference type="EMBL" id="CAK9060416.1"/>
    </source>
</evidence>
<comment type="subcellular location">
    <subcellularLocation>
        <location evidence="1">Cell membrane</location>
        <topology evidence="1">Multi-pass membrane protein</topology>
    </subcellularLocation>
</comment>
<dbReference type="InterPro" id="IPR023271">
    <property type="entry name" value="Aquaporin-like"/>
</dbReference>
<comment type="catalytic activity">
    <reaction evidence="10">
        <text>acetate(out) + H(+)(out) = acetate(in) + H(+)(in)</text>
        <dbReference type="Rhea" id="RHEA:71803"/>
        <dbReference type="ChEBI" id="CHEBI:15378"/>
        <dbReference type="ChEBI" id="CHEBI:30089"/>
    </reaction>
</comment>
<dbReference type="Proteomes" id="UP001642464">
    <property type="component" value="Unassembled WGS sequence"/>
</dbReference>
<comment type="subunit">
    <text evidence="2">Homopentamer.</text>
</comment>
<accession>A0ABP0N9T8</accession>
<dbReference type="InterPro" id="IPR018247">
    <property type="entry name" value="EF_Hand_1_Ca_BS"/>
</dbReference>
<feature type="transmembrane region" description="Helical" evidence="13">
    <location>
        <begin position="362"/>
        <end position="385"/>
    </location>
</feature>
<keyword evidence="3 13" id="KW-0812">Transmembrane</keyword>
<dbReference type="PROSITE" id="PS01005">
    <property type="entry name" value="FORMATE_NITRITE_TP_1"/>
    <property type="match status" value="1"/>
</dbReference>
<feature type="transmembrane region" description="Helical" evidence="13">
    <location>
        <begin position="332"/>
        <end position="350"/>
    </location>
</feature>
<dbReference type="EMBL" id="CAXAMM010027224">
    <property type="protein sequence ID" value="CAK9060416.1"/>
    <property type="molecule type" value="Genomic_DNA"/>
</dbReference>
<comment type="similarity">
    <text evidence="11">Belongs to the FNT transporter (TC 1.A.16) family.</text>
</comment>
<dbReference type="InterPro" id="IPR000292">
    <property type="entry name" value="For/NO2_transpt"/>
</dbReference>
<evidence type="ECO:0000256" key="13">
    <source>
        <dbReference type="SAM" id="Phobius"/>
    </source>
</evidence>
<proteinExistence type="inferred from homology"/>
<evidence type="ECO:0000256" key="9">
    <source>
        <dbReference type="ARBA" id="ARBA00049016"/>
    </source>
</evidence>
<evidence type="ECO:0000259" key="14">
    <source>
        <dbReference type="PROSITE" id="PS50222"/>
    </source>
</evidence>
<dbReference type="PROSITE" id="PS50222">
    <property type="entry name" value="EF_HAND_2"/>
    <property type="match status" value="1"/>
</dbReference>
<dbReference type="InterPro" id="IPR024002">
    <property type="entry name" value="For/NO2_transpt_CS"/>
</dbReference>
<dbReference type="PANTHER" id="PTHR30520">
    <property type="entry name" value="FORMATE TRANSPORTER-RELATED"/>
    <property type="match status" value="1"/>
</dbReference>
<dbReference type="Gene3D" id="1.20.1080.10">
    <property type="entry name" value="Glycerol uptake facilitator protein"/>
    <property type="match status" value="1"/>
</dbReference>
<evidence type="ECO:0000256" key="2">
    <source>
        <dbReference type="ARBA" id="ARBA00011255"/>
    </source>
</evidence>
<feature type="region of interest" description="Disordered" evidence="12">
    <location>
        <begin position="660"/>
        <end position="682"/>
    </location>
</feature>
<comment type="caution">
    <text evidence="15">The sequence shown here is derived from an EMBL/GenBank/DDBJ whole genome shotgun (WGS) entry which is preliminary data.</text>
</comment>
<evidence type="ECO:0000256" key="11">
    <source>
        <dbReference type="ARBA" id="ARBA00049660"/>
    </source>
</evidence>
<dbReference type="PROSITE" id="PS00018">
    <property type="entry name" value="EF_HAND_1"/>
    <property type="match status" value="2"/>
</dbReference>
<protein>
    <submittedName>
        <fullName evidence="15">Probable formate transporter</fullName>
    </submittedName>
</protein>
<dbReference type="CDD" id="cd00051">
    <property type="entry name" value="EFh"/>
    <property type="match status" value="1"/>
</dbReference>
<feature type="region of interest" description="Disordered" evidence="12">
    <location>
        <begin position="442"/>
        <end position="471"/>
    </location>
</feature>
<evidence type="ECO:0000256" key="5">
    <source>
        <dbReference type="ARBA" id="ARBA00022989"/>
    </source>
</evidence>
<evidence type="ECO:0000313" key="16">
    <source>
        <dbReference type="Proteomes" id="UP001642464"/>
    </source>
</evidence>
<evidence type="ECO:0000256" key="3">
    <source>
        <dbReference type="ARBA" id="ARBA00022692"/>
    </source>
</evidence>
<feature type="transmembrane region" description="Helical" evidence="13">
    <location>
        <begin position="207"/>
        <end position="231"/>
    </location>
</feature>
<feature type="transmembrane region" description="Helical" evidence="13">
    <location>
        <begin position="286"/>
        <end position="312"/>
    </location>
</feature>
<dbReference type="PANTHER" id="PTHR30520:SF6">
    <property type="entry name" value="FORMATE_NITRATE FAMILY TRANSPORTER (EUROFUNG)"/>
    <property type="match status" value="1"/>
</dbReference>
<evidence type="ECO:0000256" key="6">
    <source>
        <dbReference type="ARBA" id="ARBA00023136"/>
    </source>
</evidence>
<evidence type="ECO:0000256" key="1">
    <source>
        <dbReference type="ARBA" id="ARBA00004651"/>
    </source>
</evidence>
<evidence type="ECO:0000256" key="4">
    <source>
        <dbReference type="ARBA" id="ARBA00022837"/>
    </source>
</evidence>
<gene>
    <name evidence="15" type="ORF">SCF082_LOCUS31824</name>
</gene>
<dbReference type="Gene3D" id="1.10.238.10">
    <property type="entry name" value="EF-hand"/>
    <property type="match status" value="1"/>
</dbReference>
<dbReference type="SUPFAM" id="SSF47473">
    <property type="entry name" value="EF-hand"/>
    <property type="match status" value="1"/>
</dbReference>